<dbReference type="Proteomes" id="UP000467124">
    <property type="component" value="Unassembled WGS sequence"/>
</dbReference>
<feature type="domain" description="DUF6194" evidence="1">
    <location>
        <begin position="1"/>
        <end position="154"/>
    </location>
</feature>
<evidence type="ECO:0000313" key="3">
    <source>
        <dbReference type="Proteomes" id="UP000467124"/>
    </source>
</evidence>
<proteinExistence type="predicted"/>
<evidence type="ECO:0000313" key="2">
    <source>
        <dbReference type="EMBL" id="MYR35265.1"/>
    </source>
</evidence>
<comment type="caution">
    <text evidence="2">The sequence shown here is derived from an EMBL/GenBank/DDBJ whole genome shotgun (WGS) entry which is preliminary data.</text>
</comment>
<sequence>MDQEEIIAFVAASGPVRVDRASEESGAPPVAWGDTFFTYDPGGQGGERGFGPFATIVTKDYPGFDTASDLDRPGVFRVNMAVGRVAFTERMGRSPAEYSVEGGDVDHAEIDRLLPHPVYAAQGWVSVVSPGPRTAEATRELLRLALERAVSRHRG</sequence>
<dbReference type="AlphaFoldDB" id="A0A7K2IZR2"/>
<gene>
    <name evidence="2" type="ORF">GTW20_24120</name>
</gene>
<name>A0A7K2IZR2_9ACTN</name>
<dbReference type="EMBL" id="WWHY01000001">
    <property type="protein sequence ID" value="MYR35265.1"/>
    <property type="molecule type" value="Genomic_DNA"/>
</dbReference>
<dbReference type="Pfam" id="PF19694">
    <property type="entry name" value="DUF6194"/>
    <property type="match status" value="1"/>
</dbReference>
<accession>A0A7K2IZR2</accession>
<organism evidence="2 3">
    <name type="scientific">Nocardiopsis alba</name>
    <dbReference type="NCBI Taxonomy" id="53437"/>
    <lineage>
        <taxon>Bacteria</taxon>
        <taxon>Bacillati</taxon>
        <taxon>Actinomycetota</taxon>
        <taxon>Actinomycetes</taxon>
        <taxon>Streptosporangiales</taxon>
        <taxon>Nocardiopsidaceae</taxon>
        <taxon>Nocardiopsis</taxon>
    </lineage>
</organism>
<dbReference type="InterPro" id="IPR045676">
    <property type="entry name" value="DUF6194"/>
</dbReference>
<protein>
    <submittedName>
        <fullName evidence="2">Erythromycin esterase</fullName>
    </submittedName>
</protein>
<dbReference type="RefSeq" id="WP_161111980.1">
    <property type="nucleotide sequence ID" value="NZ_JBHYKC010000001.1"/>
</dbReference>
<reference evidence="2 3" key="1">
    <citation type="journal article" date="2019" name="Nat. Commun.">
        <title>The antimicrobial potential of Streptomyces from insect microbiomes.</title>
        <authorList>
            <person name="Chevrette M.G."/>
            <person name="Carlson C.M."/>
            <person name="Ortega H.E."/>
            <person name="Thomas C."/>
            <person name="Ananiev G.E."/>
            <person name="Barns K.J."/>
            <person name="Book A.J."/>
            <person name="Cagnazzo J."/>
            <person name="Carlos C."/>
            <person name="Flanigan W."/>
            <person name="Grubbs K.J."/>
            <person name="Horn H.A."/>
            <person name="Hoffmann F.M."/>
            <person name="Klassen J.L."/>
            <person name="Knack J.J."/>
            <person name="Lewin G.R."/>
            <person name="McDonald B.R."/>
            <person name="Muller L."/>
            <person name="Melo W.G.P."/>
            <person name="Pinto-Tomas A.A."/>
            <person name="Schmitz A."/>
            <person name="Wendt-Pienkowski E."/>
            <person name="Wildman S."/>
            <person name="Zhao M."/>
            <person name="Zhang F."/>
            <person name="Bugni T.S."/>
            <person name="Andes D.R."/>
            <person name="Pupo M.T."/>
            <person name="Currie C.R."/>
        </authorList>
    </citation>
    <scope>NUCLEOTIDE SEQUENCE [LARGE SCALE GENOMIC DNA]</scope>
    <source>
        <strain evidence="2 3">SID5840</strain>
    </source>
</reference>
<evidence type="ECO:0000259" key="1">
    <source>
        <dbReference type="Pfam" id="PF19694"/>
    </source>
</evidence>